<comment type="caution">
    <text evidence="1">The sequence shown here is derived from an EMBL/GenBank/DDBJ whole genome shotgun (WGS) entry which is preliminary data.</text>
</comment>
<evidence type="ECO:0008006" key="3">
    <source>
        <dbReference type="Google" id="ProtNLM"/>
    </source>
</evidence>
<dbReference type="EMBL" id="JANEYF010002735">
    <property type="protein sequence ID" value="KAJ8942807.1"/>
    <property type="molecule type" value="Genomic_DNA"/>
</dbReference>
<organism evidence="1 2">
    <name type="scientific">Rhamnusium bicolor</name>
    <dbReference type="NCBI Taxonomy" id="1586634"/>
    <lineage>
        <taxon>Eukaryota</taxon>
        <taxon>Metazoa</taxon>
        <taxon>Ecdysozoa</taxon>
        <taxon>Arthropoda</taxon>
        <taxon>Hexapoda</taxon>
        <taxon>Insecta</taxon>
        <taxon>Pterygota</taxon>
        <taxon>Neoptera</taxon>
        <taxon>Endopterygota</taxon>
        <taxon>Coleoptera</taxon>
        <taxon>Polyphaga</taxon>
        <taxon>Cucujiformia</taxon>
        <taxon>Chrysomeloidea</taxon>
        <taxon>Cerambycidae</taxon>
        <taxon>Lepturinae</taxon>
        <taxon>Rhagiini</taxon>
        <taxon>Rhamnusium</taxon>
    </lineage>
</organism>
<proteinExistence type="predicted"/>
<dbReference type="Gene3D" id="3.60.15.10">
    <property type="entry name" value="Ribonuclease Z/Hydroxyacylglutathione hydrolase-like"/>
    <property type="match status" value="1"/>
</dbReference>
<sequence>MSSSHTDRNDLTFFEIMLSFVSTYLPNKVVQGLTAVYFRVSALRNNGLRGGHSTQSSIQLSKMKVTILPALSDNYMYLITDENTNQAAVVDPVEPDTVLDAVKAAGVNLTKVLTTHHH</sequence>
<dbReference type="PANTHER" id="PTHR11935">
    <property type="entry name" value="BETA LACTAMASE DOMAIN"/>
    <property type="match status" value="1"/>
</dbReference>
<gene>
    <name evidence="1" type="ORF">NQ314_009944</name>
</gene>
<dbReference type="SUPFAM" id="SSF56281">
    <property type="entry name" value="Metallo-hydrolase/oxidoreductase"/>
    <property type="match status" value="1"/>
</dbReference>
<dbReference type="Proteomes" id="UP001162156">
    <property type="component" value="Unassembled WGS sequence"/>
</dbReference>
<name>A0AAV8XX13_9CUCU</name>
<dbReference type="AlphaFoldDB" id="A0AAV8XX13"/>
<protein>
    <recommendedName>
        <fullName evidence="3">Hydroxyacylglutathione hydrolase</fullName>
    </recommendedName>
</protein>
<accession>A0AAV8XX13</accession>
<dbReference type="GO" id="GO:0004416">
    <property type="term" value="F:hydroxyacylglutathione hydrolase activity"/>
    <property type="evidence" value="ECO:0007669"/>
    <property type="project" value="TreeGrafter"/>
</dbReference>
<dbReference type="InterPro" id="IPR036866">
    <property type="entry name" value="RibonucZ/Hydroxyglut_hydro"/>
</dbReference>
<reference evidence="1" key="1">
    <citation type="journal article" date="2023" name="Insect Mol. Biol.">
        <title>Genome sequencing provides insights into the evolution of gene families encoding plant cell wall-degrading enzymes in longhorned beetles.</title>
        <authorList>
            <person name="Shin N.R."/>
            <person name="Okamura Y."/>
            <person name="Kirsch R."/>
            <person name="Pauchet Y."/>
        </authorList>
    </citation>
    <scope>NUCLEOTIDE SEQUENCE</scope>
    <source>
        <strain evidence="1">RBIC_L_NR</strain>
    </source>
</reference>
<evidence type="ECO:0000313" key="2">
    <source>
        <dbReference type="Proteomes" id="UP001162156"/>
    </source>
</evidence>
<dbReference type="PANTHER" id="PTHR11935:SF94">
    <property type="entry name" value="TENZING NORGAY, ISOFORM C"/>
    <property type="match status" value="1"/>
</dbReference>
<keyword evidence="2" id="KW-1185">Reference proteome</keyword>
<evidence type="ECO:0000313" key="1">
    <source>
        <dbReference type="EMBL" id="KAJ8942807.1"/>
    </source>
</evidence>